<sequence>MGKGAGRVLVRLWSAGLIQGALALGGNQGSAAGGTALQALPLGVPKILLSTVASGNIRPFVGSRDIFVIFSVVDFVGGPNQLSRQILSRAATSLLQMARSWGALLPSPDLKNLVALSALGNTTPLVENCLQQLPVLGMEGVVFHASGAGGAAMEDLIRAGWFSAVLDLTTHELVGEALGYDIYTPTQPGRLQAAAELGLPMVVSVGGLDYYVFGAPSTIPEHLRDRKTLLHNPFNANVALKTEEFARVAEALCHRLNPARGPVALIIPLKGFSQYGEEGGPFWNPEGIEIFVRTVQSNLSSRHHLHILNAPINSSQVVKVAISELRKFLGGGRAKG</sequence>
<dbReference type="PANTHER" id="PTHR31862:SF1">
    <property type="entry name" value="UPF0261 DOMAIN PROTEIN (AFU_ORTHOLOGUE AFUA_1G10120)"/>
    <property type="match status" value="1"/>
</dbReference>
<evidence type="ECO:0000313" key="3">
    <source>
        <dbReference type="EMBL" id="TBH20179.1"/>
    </source>
</evidence>
<dbReference type="Pfam" id="PF23189">
    <property type="entry name" value="UPF0261_C"/>
    <property type="match status" value="1"/>
</dbReference>
<evidence type="ECO:0000259" key="1">
    <source>
        <dbReference type="Pfam" id="PF06792"/>
    </source>
</evidence>
<dbReference type="InterPro" id="IPR051353">
    <property type="entry name" value="Tobamovirus_resist_UPF0261"/>
</dbReference>
<dbReference type="CDD" id="cd15488">
    <property type="entry name" value="Tm-1-like"/>
    <property type="match status" value="1"/>
</dbReference>
<gene>
    <name evidence="3" type="ORF">ETP66_07410</name>
</gene>
<reference evidence="3 4" key="1">
    <citation type="submission" date="2019-02" db="EMBL/GenBank/DDBJ databases">
        <title>Thermus sp. a novel from hot spring.</title>
        <authorList>
            <person name="Zhao Z."/>
        </authorList>
    </citation>
    <scope>NUCLEOTIDE SEQUENCE [LARGE SCALE GENOMIC DNA]</scope>
    <source>
        <strain evidence="3 4">CFH 72773T</strain>
    </source>
</reference>
<dbReference type="EMBL" id="SIJL01000008">
    <property type="protein sequence ID" value="TBH20179.1"/>
    <property type="molecule type" value="Genomic_DNA"/>
</dbReference>
<dbReference type="Proteomes" id="UP000292858">
    <property type="component" value="Unassembled WGS sequence"/>
</dbReference>
<organism evidence="3 4">
    <name type="scientific">Thermus thermamylovorans</name>
    <dbReference type="NCBI Taxonomy" id="2509362"/>
    <lineage>
        <taxon>Bacteria</taxon>
        <taxon>Thermotogati</taxon>
        <taxon>Deinococcota</taxon>
        <taxon>Deinococci</taxon>
        <taxon>Thermales</taxon>
        <taxon>Thermaceae</taxon>
        <taxon>Thermus</taxon>
    </lineage>
</organism>
<dbReference type="InterPro" id="IPR044122">
    <property type="entry name" value="UPF0261_N"/>
</dbReference>
<dbReference type="Gene3D" id="3.40.50.12030">
    <property type="entry name" value="Uncharacterised protein family UPF0261, NC domain"/>
    <property type="match status" value="1"/>
</dbReference>
<comment type="caution">
    <text evidence="3">The sequence shown here is derived from an EMBL/GenBank/DDBJ whole genome shotgun (WGS) entry which is preliminary data.</text>
</comment>
<dbReference type="Gene3D" id="3.40.50.12020">
    <property type="entry name" value="Uncharacterised protein family UPF0261, NN domain"/>
    <property type="match status" value="1"/>
</dbReference>
<keyword evidence="4" id="KW-1185">Reference proteome</keyword>
<evidence type="ECO:0000313" key="4">
    <source>
        <dbReference type="Proteomes" id="UP000292858"/>
    </source>
</evidence>
<accession>A0A4Q9B4D6</accession>
<dbReference type="PANTHER" id="PTHR31862">
    <property type="entry name" value="UPF0261 DOMAIN PROTEIN (AFU_ORTHOLOGUE AFUA_1G10120)"/>
    <property type="match status" value="1"/>
</dbReference>
<protein>
    <submittedName>
        <fullName evidence="3">UPF0261 family protein</fullName>
    </submittedName>
</protein>
<feature type="domain" description="UPF0261" evidence="2">
    <location>
        <begin position="111"/>
        <end position="327"/>
    </location>
</feature>
<feature type="domain" description="UPF0261" evidence="1">
    <location>
        <begin position="1"/>
        <end position="100"/>
    </location>
</feature>
<evidence type="ECO:0000259" key="2">
    <source>
        <dbReference type="Pfam" id="PF23189"/>
    </source>
</evidence>
<dbReference type="InterPro" id="IPR056778">
    <property type="entry name" value="UPF0261_C"/>
</dbReference>
<proteinExistence type="predicted"/>
<dbReference type="AlphaFoldDB" id="A0A4Q9B4D6"/>
<dbReference type="OrthoDB" id="9776369at2"/>
<dbReference type="Pfam" id="PF06792">
    <property type="entry name" value="UPF0261"/>
    <property type="match status" value="1"/>
</dbReference>
<name>A0A4Q9B4D6_9DEIN</name>